<feature type="compositionally biased region" description="Basic residues" evidence="1">
    <location>
        <begin position="197"/>
        <end position="208"/>
    </location>
</feature>
<gene>
    <name evidence="2" type="ORF">g.90822</name>
</gene>
<feature type="region of interest" description="Disordered" evidence="1">
    <location>
        <begin position="229"/>
        <end position="258"/>
    </location>
</feature>
<evidence type="ECO:0000313" key="2">
    <source>
        <dbReference type="EMBL" id="JAQ00084.1"/>
    </source>
</evidence>
<evidence type="ECO:0000256" key="1">
    <source>
        <dbReference type="SAM" id="MobiDB-lite"/>
    </source>
</evidence>
<feature type="compositionally biased region" description="Polar residues" evidence="1">
    <location>
        <begin position="244"/>
        <end position="258"/>
    </location>
</feature>
<dbReference type="EMBL" id="GDHC01018545">
    <property type="protein sequence ID" value="JAQ00084.1"/>
    <property type="molecule type" value="Transcribed_RNA"/>
</dbReference>
<protein>
    <submittedName>
        <fullName evidence="2">Uncharacterized protein</fullName>
    </submittedName>
</protein>
<proteinExistence type="predicted"/>
<dbReference type="PANTHER" id="PTHR33327:SF3">
    <property type="entry name" value="RNA-DIRECTED DNA POLYMERASE"/>
    <property type="match status" value="1"/>
</dbReference>
<name>A0A146KUC1_LYGHE</name>
<organism evidence="2">
    <name type="scientific">Lygus hesperus</name>
    <name type="common">Western plant bug</name>
    <dbReference type="NCBI Taxonomy" id="30085"/>
    <lineage>
        <taxon>Eukaryota</taxon>
        <taxon>Metazoa</taxon>
        <taxon>Ecdysozoa</taxon>
        <taxon>Arthropoda</taxon>
        <taxon>Hexapoda</taxon>
        <taxon>Insecta</taxon>
        <taxon>Pterygota</taxon>
        <taxon>Neoptera</taxon>
        <taxon>Paraneoptera</taxon>
        <taxon>Hemiptera</taxon>
        <taxon>Heteroptera</taxon>
        <taxon>Panheteroptera</taxon>
        <taxon>Cimicomorpha</taxon>
        <taxon>Miridae</taxon>
        <taxon>Mirini</taxon>
        <taxon>Lygus</taxon>
    </lineage>
</organism>
<dbReference type="PANTHER" id="PTHR33327">
    <property type="entry name" value="ENDONUCLEASE"/>
    <property type="match status" value="1"/>
</dbReference>
<feature type="region of interest" description="Disordered" evidence="1">
    <location>
        <begin position="182"/>
        <end position="208"/>
    </location>
</feature>
<accession>A0A146KUC1</accession>
<reference evidence="2" key="1">
    <citation type="journal article" date="2016" name="Gigascience">
        <title>De novo construction of an expanded transcriptome assembly for the western tarnished plant bug, Lygus hesperus.</title>
        <authorList>
            <person name="Tassone E.E."/>
            <person name="Geib S.M."/>
            <person name="Hall B."/>
            <person name="Fabrick J.A."/>
            <person name="Brent C.S."/>
            <person name="Hull J.J."/>
        </authorList>
    </citation>
    <scope>NUCLEOTIDE SEQUENCE</scope>
</reference>
<dbReference type="AlphaFoldDB" id="A0A146KUC1"/>
<sequence length="258" mass="29296">MMAQTQPTKLQPYDSDFPTIWLAQVRMACAAEKLTTEADKFRRAFLALDTKTAELVASIDPTSDNPFTQLCNTLLTAHAPNDGSQLEALLATTSLDDTTPSEYARKIQRSLPEDTPDCIIRQLFLRALPKDIRLIIAALQHTNVTQLATIADQLIKLKEPIYSAAVSSPTSPNELNSEHIMSTGKPNTQPNVQPFNSRRRPPFRRQQQRSRRLCIYHYRWGNQARQCRQPCSWKQPTHVEQRRNTTIQGNDNAQLTGW</sequence>